<organism evidence="4 6">
    <name type="scientific">Paraburkholderia madseniana</name>
    <dbReference type="NCBI Taxonomy" id="2599607"/>
    <lineage>
        <taxon>Bacteria</taxon>
        <taxon>Pseudomonadati</taxon>
        <taxon>Pseudomonadota</taxon>
        <taxon>Betaproteobacteria</taxon>
        <taxon>Burkholderiales</taxon>
        <taxon>Burkholderiaceae</taxon>
        <taxon>Paraburkholderia</taxon>
    </lineage>
</organism>
<feature type="transmembrane region" description="Helical" evidence="2">
    <location>
        <begin position="64"/>
        <end position="84"/>
    </location>
</feature>
<comment type="caution">
    <text evidence="4">The sequence shown here is derived from an EMBL/GenBank/DDBJ whole genome shotgun (WGS) entry which is preliminary data.</text>
</comment>
<dbReference type="RefSeq" id="WP_266261425.1">
    <property type="nucleotide sequence ID" value="NZ_JAMXWF010000048.1"/>
</dbReference>
<keyword evidence="2" id="KW-1133">Transmembrane helix</keyword>
<feature type="region of interest" description="Disordered" evidence="1">
    <location>
        <begin position="1015"/>
        <end position="1048"/>
    </location>
</feature>
<keyword evidence="2" id="KW-0812">Transmembrane</keyword>
<evidence type="ECO:0000256" key="1">
    <source>
        <dbReference type="SAM" id="MobiDB-lite"/>
    </source>
</evidence>
<reference evidence="4" key="1">
    <citation type="submission" date="2022-06" db="EMBL/GenBank/DDBJ databases">
        <title>PHB producers.</title>
        <authorList>
            <person name="Besaury L."/>
        </authorList>
    </citation>
    <scope>NUCLEOTIDE SEQUENCE</scope>
    <source>
        <strain evidence="4 5">SEWS6</strain>
    </source>
</reference>
<feature type="compositionally biased region" description="Polar residues" evidence="1">
    <location>
        <begin position="566"/>
        <end position="582"/>
    </location>
</feature>
<dbReference type="Proteomes" id="UP001242288">
    <property type="component" value="Unassembled WGS sequence"/>
</dbReference>
<gene>
    <name evidence="4" type="ORF">NIE36_37590</name>
    <name evidence="3" type="ORF">OSB80_37680</name>
</gene>
<accession>A0AAP5BL32</accession>
<name>A0AAP5BL32_9BURK</name>
<feature type="region of interest" description="Disordered" evidence="1">
    <location>
        <begin position="617"/>
        <end position="683"/>
    </location>
</feature>
<feature type="compositionally biased region" description="Polar residues" evidence="1">
    <location>
        <begin position="666"/>
        <end position="683"/>
    </location>
</feature>
<proteinExistence type="predicted"/>
<feature type="compositionally biased region" description="Gly residues" evidence="1">
    <location>
        <begin position="651"/>
        <end position="661"/>
    </location>
</feature>
<dbReference type="Proteomes" id="UP001209412">
    <property type="component" value="Unassembled WGS sequence"/>
</dbReference>
<evidence type="ECO:0000256" key="2">
    <source>
        <dbReference type="SAM" id="Phobius"/>
    </source>
</evidence>
<evidence type="ECO:0000313" key="4">
    <source>
        <dbReference type="EMBL" id="MDQ6412841.1"/>
    </source>
</evidence>
<sequence>MPTLTYYSTSADLTTLYAILNAVAMICQQTVFIWAFALAVSLWRLLSTSVGAVFQSSGGAQAGISTLSTGGMSAFVPFVAAFVLTNPGLQGTVQIEATVNGALSEVDHVPFVISAIPAAGSVLSMNLNQYVSTAFGNVDAEYPVISSTANGFMNPMKILLSSRTAMYRLGGIDSEIKSVVSTCLGPDAGVNYAAIQNQVMNSGNSGATAAKSIAINGVNPTSIGALLYQAAQNTSGMVNDVSLSANNYLTCADAAQQVANDISTALTSVEFPRVLQGAVNGMDQPLANADFSFSTVAGQFNAISVANTLGSTFTGGTAQSEAEFMNMLFSEMVENDISCLRASGDSLTQCQSTALQASEVERNNLQEAASEVPMLRYAGSFGNYLIALIIGLGPVIVMFMMFAGIGAGKTIKSAAHIIVWPLLVVNVGAELVNGMICISYANFLNELRQGGWLSHAVTFAAYKELSLQIGTGSHIMASLPVLMSVIFGLGESSAMTNVGSSISPKSTEVAENLAPRPESTAPMFQQSQVAMGTQYGDGMGRLMYNGGIEAAASSVSYGNSAREVSQTLSQADQRSQSITQGEQDLRDFRRANSTGDFSRFTNDSVVATALARNWADEHRAGNDEHRGANTSDARANSNTSRIGATAHAGVGTDGVGWGVGGSTSTEAGTQDSATRTTSVGKNEALSESQAMASVLSKTMQQLANTSHGTQASSDLTKALDRQQSYQKTISQVQSTSDIAAQAVRDSDSFVDMAGSLHADQIVRQSQTNGEYRTFQMTEGRLAQQNPAFSKYLGLAEEEAKSGATDSIVSSPATQDMVNRHRAAYLLAHDSGASAADRKQGLEYLAKEGSAMFHGGVERDVPQPKNMHIDSPSNATGLPGFGPQGGVLPQSRAPQGGGVPPARPHVAHPGPAATPGGVLPQSRAPQGDGAPPARPNVAHPGPAATPVSAPQSDLGEDVRAKVEGGLTHGSAAMGNAIKGADRYAEYAGLTEEGPGTIRRTVNLVNNNAADLARKAGTASMTGMGDPNKPLPGQEPAPSPKPTPSKFVRR</sequence>
<dbReference type="AlphaFoldDB" id="A0AAP5BL32"/>
<protein>
    <submittedName>
        <fullName evidence="4">Type VI secretion protein</fullName>
    </submittedName>
</protein>
<keyword evidence="2" id="KW-0472">Membrane</keyword>
<evidence type="ECO:0000313" key="5">
    <source>
        <dbReference type="Proteomes" id="UP001209412"/>
    </source>
</evidence>
<dbReference type="EMBL" id="JAMXWF010000048">
    <property type="protein sequence ID" value="MDQ6412841.1"/>
    <property type="molecule type" value="Genomic_DNA"/>
</dbReference>
<feature type="transmembrane region" description="Helical" evidence="2">
    <location>
        <begin position="16"/>
        <end position="43"/>
    </location>
</feature>
<evidence type="ECO:0000313" key="6">
    <source>
        <dbReference type="Proteomes" id="UP001242288"/>
    </source>
</evidence>
<keyword evidence="5" id="KW-1185">Reference proteome</keyword>
<feature type="compositionally biased region" description="Polar residues" evidence="1">
    <location>
        <begin position="628"/>
        <end position="642"/>
    </location>
</feature>
<dbReference type="EMBL" id="JAPKHW010000048">
    <property type="protein sequence ID" value="MCX4151027.1"/>
    <property type="molecule type" value="Genomic_DNA"/>
</dbReference>
<feature type="transmembrane region" description="Helical" evidence="2">
    <location>
        <begin position="384"/>
        <end position="405"/>
    </location>
</feature>
<feature type="compositionally biased region" description="Basic and acidic residues" evidence="1">
    <location>
        <begin position="617"/>
        <end position="627"/>
    </location>
</feature>
<evidence type="ECO:0000313" key="3">
    <source>
        <dbReference type="EMBL" id="MCX4151027.1"/>
    </source>
</evidence>
<feature type="compositionally biased region" description="Pro residues" evidence="1">
    <location>
        <begin position="1027"/>
        <end position="1041"/>
    </location>
</feature>
<feature type="transmembrane region" description="Helical" evidence="2">
    <location>
        <begin position="417"/>
        <end position="441"/>
    </location>
</feature>
<feature type="region of interest" description="Disordered" evidence="1">
    <location>
        <begin position="854"/>
        <end position="953"/>
    </location>
</feature>
<feature type="region of interest" description="Disordered" evidence="1">
    <location>
        <begin position="566"/>
        <end position="585"/>
    </location>
</feature>